<accession>A0ABD3TIL1</accession>
<name>A0ABD3TIL1_SINWO</name>
<evidence type="ECO:0000256" key="1">
    <source>
        <dbReference type="SAM" id="SignalP"/>
    </source>
</evidence>
<comment type="caution">
    <text evidence="2">The sequence shown here is derived from an EMBL/GenBank/DDBJ whole genome shotgun (WGS) entry which is preliminary data.</text>
</comment>
<feature type="signal peptide" evidence="1">
    <location>
        <begin position="1"/>
        <end position="26"/>
    </location>
</feature>
<sequence length="164" mass="17842">MNSISDISGFVLGILTLLSSYHGVSGIQCYSCSYTTSSDWTVNYECVTAAANVTRGNPKPVCPTESSCFVKTVYNTGFVQVSSALRGCGKSDTLCKDSTCCDVNGQSPTCWMVCNTDLCNDMDVSIPQGFGGTNMGVRRWNNYWTMLTLTAIVLCKRRIILAIY</sequence>
<dbReference type="Proteomes" id="UP001634394">
    <property type="component" value="Unassembled WGS sequence"/>
</dbReference>
<organism evidence="2 3">
    <name type="scientific">Sinanodonta woodiana</name>
    <name type="common">Chinese pond mussel</name>
    <name type="synonym">Anodonta woodiana</name>
    <dbReference type="NCBI Taxonomy" id="1069815"/>
    <lineage>
        <taxon>Eukaryota</taxon>
        <taxon>Metazoa</taxon>
        <taxon>Spiralia</taxon>
        <taxon>Lophotrochozoa</taxon>
        <taxon>Mollusca</taxon>
        <taxon>Bivalvia</taxon>
        <taxon>Autobranchia</taxon>
        <taxon>Heteroconchia</taxon>
        <taxon>Palaeoheterodonta</taxon>
        <taxon>Unionida</taxon>
        <taxon>Unionoidea</taxon>
        <taxon>Unionidae</taxon>
        <taxon>Unioninae</taxon>
        <taxon>Sinanodonta</taxon>
    </lineage>
</organism>
<dbReference type="EMBL" id="JBJQND010000018">
    <property type="protein sequence ID" value="KAL3836182.1"/>
    <property type="molecule type" value="Genomic_DNA"/>
</dbReference>
<evidence type="ECO:0000313" key="3">
    <source>
        <dbReference type="Proteomes" id="UP001634394"/>
    </source>
</evidence>
<gene>
    <name evidence="2" type="ORF">ACJMK2_021624</name>
</gene>
<feature type="chain" id="PRO_5044886462" evidence="1">
    <location>
        <begin position="27"/>
        <end position="164"/>
    </location>
</feature>
<evidence type="ECO:0000313" key="2">
    <source>
        <dbReference type="EMBL" id="KAL3836182.1"/>
    </source>
</evidence>
<proteinExistence type="predicted"/>
<dbReference type="AlphaFoldDB" id="A0ABD3TIL1"/>
<keyword evidence="1" id="KW-0732">Signal</keyword>
<keyword evidence="3" id="KW-1185">Reference proteome</keyword>
<reference evidence="2 3" key="1">
    <citation type="submission" date="2024-11" db="EMBL/GenBank/DDBJ databases">
        <title>Chromosome-level genome assembly of the freshwater bivalve Anodonta woodiana.</title>
        <authorList>
            <person name="Chen X."/>
        </authorList>
    </citation>
    <scope>NUCLEOTIDE SEQUENCE [LARGE SCALE GENOMIC DNA]</scope>
    <source>
        <strain evidence="2">MN2024</strain>
        <tissue evidence="2">Gills</tissue>
    </source>
</reference>
<protein>
    <submittedName>
        <fullName evidence="2">Uncharacterized protein</fullName>
    </submittedName>
</protein>